<evidence type="ECO:0000313" key="2">
    <source>
        <dbReference type="Proteomes" id="UP000308760"/>
    </source>
</evidence>
<keyword evidence="2" id="KW-1185">Reference proteome</keyword>
<dbReference type="RefSeq" id="WP_136535130.1">
    <property type="nucleotide sequence ID" value="NZ_STGY01000054.1"/>
</dbReference>
<dbReference type="EMBL" id="STGY01000054">
    <property type="protein sequence ID" value="THV40934.1"/>
    <property type="molecule type" value="Genomic_DNA"/>
</dbReference>
<sequence length="184" mass="21260">MNDDDFDSLQDKVAELRSSLPGMRTRWDASPDEYEFVEIGDGAALSEPDQYPQDLNRLNSLFGSATFGAIDFDGEEYFEAETPVDFNGDRIDDIDWIRIGTVNHEDSILVDKATGRTMVYFLNYGKYGWDNGVMIDCPSPTMFVDTVCFGPRYREIEGPVELQAESWWEDDPWYNYLRERGYHQ</sequence>
<dbReference type="Proteomes" id="UP000308760">
    <property type="component" value="Unassembled WGS sequence"/>
</dbReference>
<dbReference type="AlphaFoldDB" id="A0A4S8QJM4"/>
<reference evidence="2" key="1">
    <citation type="submission" date="2019-04" db="EMBL/GenBank/DDBJ databases">
        <title>Nocardioides xinjiangensis sp. nov.</title>
        <authorList>
            <person name="Liu S."/>
        </authorList>
    </citation>
    <scope>NUCLEOTIDE SEQUENCE [LARGE SCALE GENOMIC DNA]</scope>
    <source>
        <strain evidence="2">18</strain>
    </source>
</reference>
<gene>
    <name evidence="1" type="ORF">FAB82_13880</name>
</gene>
<name>A0A4S8QJM4_9ACTN</name>
<evidence type="ECO:0000313" key="1">
    <source>
        <dbReference type="EMBL" id="THV40934.1"/>
    </source>
</evidence>
<reference evidence="1 2" key="2">
    <citation type="submission" date="2019-05" db="EMBL/GenBank/DDBJ databases">
        <title>Glycomyces buryatensis sp. nov.</title>
        <authorList>
            <person name="Nikitina E."/>
        </authorList>
    </citation>
    <scope>NUCLEOTIDE SEQUENCE [LARGE SCALE GENOMIC DNA]</scope>
    <source>
        <strain evidence="1 2">18</strain>
    </source>
</reference>
<evidence type="ECO:0008006" key="3">
    <source>
        <dbReference type="Google" id="ProtNLM"/>
    </source>
</evidence>
<dbReference type="OrthoDB" id="5180425at2"/>
<accession>A0A4S8QJM4</accession>
<organism evidence="1 2">
    <name type="scientific">Glycomyces buryatensis</name>
    <dbReference type="NCBI Taxonomy" id="2570927"/>
    <lineage>
        <taxon>Bacteria</taxon>
        <taxon>Bacillati</taxon>
        <taxon>Actinomycetota</taxon>
        <taxon>Actinomycetes</taxon>
        <taxon>Glycomycetales</taxon>
        <taxon>Glycomycetaceae</taxon>
        <taxon>Glycomyces</taxon>
    </lineage>
</organism>
<proteinExistence type="predicted"/>
<protein>
    <recommendedName>
        <fullName evidence="3">SMI1/KNR4 family protein</fullName>
    </recommendedName>
</protein>
<comment type="caution">
    <text evidence="1">The sequence shown here is derived from an EMBL/GenBank/DDBJ whole genome shotgun (WGS) entry which is preliminary data.</text>
</comment>